<evidence type="ECO:0000313" key="1">
    <source>
        <dbReference type="EMBL" id="JAH37156.1"/>
    </source>
</evidence>
<organism evidence="1">
    <name type="scientific">Anguilla anguilla</name>
    <name type="common">European freshwater eel</name>
    <name type="synonym">Muraena anguilla</name>
    <dbReference type="NCBI Taxonomy" id="7936"/>
    <lineage>
        <taxon>Eukaryota</taxon>
        <taxon>Metazoa</taxon>
        <taxon>Chordata</taxon>
        <taxon>Craniata</taxon>
        <taxon>Vertebrata</taxon>
        <taxon>Euteleostomi</taxon>
        <taxon>Actinopterygii</taxon>
        <taxon>Neopterygii</taxon>
        <taxon>Teleostei</taxon>
        <taxon>Anguilliformes</taxon>
        <taxon>Anguillidae</taxon>
        <taxon>Anguilla</taxon>
    </lineage>
</organism>
<reference evidence="1" key="2">
    <citation type="journal article" date="2015" name="Fish Shellfish Immunol.">
        <title>Early steps in the European eel (Anguilla anguilla)-Vibrio vulnificus interaction in the gills: Role of the RtxA13 toxin.</title>
        <authorList>
            <person name="Callol A."/>
            <person name="Pajuelo D."/>
            <person name="Ebbesson L."/>
            <person name="Teles M."/>
            <person name="MacKenzie S."/>
            <person name="Amaro C."/>
        </authorList>
    </citation>
    <scope>NUCLEOTIDE SEQUENCE</scope>
</reference>
<accession>A0A0E9S7A2</accession>
<reference evidence="1" key="1">
    <citation type="submission" date="2014-11" db="EMBL/GenBank/DDBJ databases">
        <authorList>
            <person name="Amaro Gonzalez C."/>
        </authorList>
    </citation>
    <scope>NUCLEOTIDE SEQUENCE</scope>
</reference>
<proteinExistence type="predicted"/>
<name>A0A0E9S7A2_ANGAN</name>
<dbReference type="AlphaFoldDB" id="A0A0E9S7A2"/>
<sequence length="48" mass="5680">MTKGIKEWLYGRALFQTKSCIHTKLRIYFWLLADTLDALFLNGEKNKC</sequence>
<dbReference type="EMBL" id="GBXM01071421">
    <property type="protein sequence ID" value="JAH37156.1"/>
    <property type="molecule type" value="Transcribed_RNA"/>
</dbReference>
<protein>
    <submittedName>
        <fullName evidence="1">Uncharacterized protein</fullName>
    </submittedName>
</protein>